<sequence length="156" mass="18486">MKDYLLGLFKYNDWANQKLLICLQKNKIKEERILTLYNHILVAQNIWLMRINNLPSGNQVLWEAKKLSDLIELTHKSSEDWIQFLQSYAMNSFEEVIAYQNTKNQSFETKLADIIIHVANHSTHHRAQIVQLLRSDDIEPPALDYIYFCREHVKTI</sequence>
<dbReference type="RefSeq" id="WP_346761617.1">
    <property type="nucleotide sequence ID" value="NZ_JAUJEB010000008.1"/>
</dbReference>
<reference evidence="3" key="1">
    <citation type="submission" date="2023-06" db="EMBL/GenBank/DDBJ databases">
        <title>Genomic of Agaribacillus aureum.</title>
        <authorList>
            <person name="Wang G."/>
        </authorList>
    </citation>
    <scope>NUCLEOTIDE SEQUENCE</scope>
    <source>
        <strain evidence="3">BMA12</strain>
    </source>
</reference>
<dbReference type="SUPFAM" id="SSF109854">
    <property type="entry name" value="DinB/YfiT-like putative metalloenzymes"/>
    <property type="match status" value="1"/>
</dbReference>
<organism evidence="3 4">
    <name type="scientific">Agaribacillus aureus</name>
    <dbReference type="NCBI Taxonomy" id="3051825"/>
    <lineage>
        <taxon>Bacteria</taxon>
        <taxon>Pseudomonadati</taxon>
        <taxon>Bacteroidota</taxon>
        <taxon>Cytophagia</taxon>
        <taxon>Cytophagales</taxon>
        <taxon>Splendidivirgaceae</taxon>
        <taxon>Agaribacillus</taxon>
    </lineage>
</organism>
<evidence type="ECO:0000256" key="1">
    <source>
        <dbReference type="ARBA" id="ARBA00008635"/>
    </source>
</evidence>
<dbReference type="Proteomes" id="UP001172083">
    <property type="component" value="Unassembled WGS sequence"/>
</dbReference>
<comment type="caution">
    <text evidence="3">The sequence shown here is derived from an EMBL/GenBank/DDBJ whole genome shotgun (WGS) entry which is preliminary data.</text>
</comment>
<proteinExistence type="inferred from homology"/>
<comment type="similarity">
    <text evidence="1">Belongs to the DinB family.</text>
</comment>
<dbReference type="PANTHER" id="PTHR37302">
    <property type="entry name" value="SLR1116 PROTEIN"/>
    <property type="match status" value="1"/>
</dbReference>
<evidence type="ECO:0000256" key="2">
    <source>
        <dbReference type="ARBA" id="ARBA00022723"/>
    </source>
</evidence>
<evidence type="ECO:0000313" key="4">
    <source>
        <dbReference type="Proteomes" id="UP001172083"/>
    </source>
</evidence>
<dbReference type="InterPro" id="IPR007837">
    <property type="entry name" value="DinB"/>
</dbReference>
<dbReference type="InterPro" id="IPR034660">
    <property type="entry name" value="DinB/YfiT-like"/>
</dbReference>
<keyword evidence="2" id="KW-0479">Metal-binding</keyword>
<gene>
    <name evidence="3" type="ORF">QQ020_29700</name>
</gene>
<dbReference type="Gene3D" id="1.20.120.450">
    <property type="entry name" value="dinb family like domain"/>
    <property type="match status" value="1"/>
</dbReference>
<accession>A0ABT8LES9</accession>
<dbReference type="PANTHER" id="PTHR37302:SF3">
    <property type="entry name" value="DAMAGE-INDUCIBLE PROTEIN DINB"/>
    <property type="match status" value="1"/>
</dbReference>
<name>A0ABT8LES9_9BACT</name>
<dbReference type="EMBL" id="JAUJEB010000008">
    <property type="protein sequence ID" value="MDN5216280.1"/>
    <property type="molecule type" value="Genomic_DNA"/>
</dbReference>
<protein>
    <submittedName>
        <fullName evidence="3">DinB family protein</fullName>
    </submittedName>
</protein>
<evidence type="ECO:0000313" key="3">
    <source>
        <dbReference type="EMBL" id="MDN5216280.1"/>
    </source>
</evidence>
<keyword evidence="4" id="KW-1185">Reference proteome</keyword>
<dbReference type="Pfam" id="PF05163">
    <property type="entry name" value="DinB"/>
    <property type="match status" value="1"/>
</dbReference>